<dbReference type="EMBL" id="LR796916">
    <property type="protein sequence ID" value="CAB4175750.1"/>
    <property type="molecule type" value="Genomic_DNA"/>
</dbReference>
<gene>
    <name evidence="2" type="ORF">UFOVP1247_311</name>
    <name evidence="1" type="ORF">UFOVP970_351</name>
</gene>
<sequence length="439" mass="50692">MFKSLDKKSIYDNTQISFCFEFFSPMRKMDAAAKMARALGKNIKWFKEVKTSFQPTNEVFKLAPTYSNGYKEMQLSTGLMPYQEAIHMYLKVSNIIEAIGFTTERCRVKTTIKLNENALGLPLGLDKLNKLKYLISLDEKKLFELWPQPENENRLIYQNHLQYVQPRRMYDMVLTESIIERGDSIDLSFPESDFFATDFSELSKSKLVVNYISGKNYTNKKKEAVETLNIVIEHAYQTLIDNYNYSNQEKLKITEMVTDFRSAIDSTRTLLGFNSAFPDITLFVDLNQYQHVLESVYPQLRERIFKLIIGGGVTEATINYDTRRRMLQIKGAELKRSILLEGIEFYECKIEGDVSNCLFENCIIKNSKLVGCSIFSNNSVTFSKLIDCDYLGESNEINSSFLDNPDDKMINADLRECLVNRGKFTLNSEIDSSTKIIKR</sequence>
<evidence type="ECO:0000313" key="1">
    <source>
        <dbReference type="EMBL" id="CAB4175750.1"/>
    </source>
</evidence>
<proteinExistence type="predicted"/>
<organism evidence="1">
    <name type="scientific">uncultured Caudovirales phage</name>
    <dbReference type="NCBI Taxonomy" id="2100421"/>
    <lineage>
        <taxon>Viruses</taxon>
        <taxon>Duplodnaviria</taxon>
        <taxon>Heunggongvirae</taxon>
        <taxon>Uroviricota</taxon>
        <taxon>Caudoviricetes</taxon>
        <taxon>Peduoviridae</taxon>
        <taxon>Maltschvirus</taxon>
        <taxon>Maltschvirus maltsch</taxon>
    </lineage>
</organism>
<accession>A0A6J5PV25</accession>
<dbReference type="EMBL" id="LR797195">
    <property type="protein sequence ID" value="CAB4193940.1"/>
    <property type="molecule type" value="Genomic_DNA"/>
</dbReference>
<protein>
    <submittedName>
        <fullName evidence="1">Uncharacterized protein</fullName>
    </submittedName>
</protein>
<reference evidence="1" key="1">
    <citation type="submission" date="2020-05" db="EMBL/GenBank/DDBJ databases">
        <authorList>
            <person name="Chiriac C."/>
            <person name="Salcher M."/>
            <person name="Ghai R."/>
            <person name="Kavagutti S V."/>
        </authorList>
    </citation>
    <scope>NUCLEOTIDE SEQUENCE</scope>
</reference>
<evidence type="ECO:0000313" key="2">
    <source>
        <dbReference type="EMBL" id="CAB4193940.1"/>
    </source>
</evidence>
<name>A0A6J5PV25_9CAUD</name>